<dbReference type="EMBL" id="MDYQ01000132">
    <property type="protein sequence ID" value="PRP81019.1"/>
    <property type="molecule type" value="Genomic_DNA"/>
</dbReference>
<dbReference type="AlphaFoldDB" id="A0A2P6NAQ5"/>
<name>A0A2P6NAQ5_9EUKA</name>
<evidence type="ECO:0000313" key="2">
    <source>
        <dbReference type="EMBL" id="PRP81019.1"/>
    </source>
</evidence>
<dbReference type="InterPro" id="IPR002909">
    <property type="entry name" value="IPT_dom"/>
</dbReference>
<dbReference type="Gene3D" id="3.80.10.10">
    <property type="entry name" value="Ribonuclease Inhibitor"/>
    <property type="match status" value="1"/>
</dbReference>
<reference evidence="2 3" key="1">
    <citation type="journal article" date="2018" name="Genome Biol. Evol.">
        <title>Multiple Roots of Fruiting Body Formation in Amoebozoa.</title>
        <authorList>
            <person name="Hillmann F."/>
            <person name="Forbes G."/>
            <person name="Novohradska S."/>
            <person name="Ferling I."/>
            <person name="Riege K."/>
            <person name="Groth M."/>
            <person name="Westermann M."/>
            <person name="Marz M."/>
            <person name="Spaller T."/>
            <person name="Winckler T."/>
            <person name="Schaap P."/>
            <person name="Glockner G."/>
        </authorList>
    </citation>
    <scope>NUCLEOTIDE SEQUENCE [LARGE SCALE GENOMIC DNA]</scope>
    <source>
        <strain evidence="2 3">Jena</strain>
    </source>
</reference>
<dbReference type="InterPro" id="IPR001611">
    <property type="entry name" value="Leu-rich_rpt"/>
</dbReference>
<evidence type="ECO:0000313" key="3">
    <source>
        <dbReference type="Proteomes" id="UP000241769"/>
    </source>
</evidence>
<protein>
    <recommendedName>
        <fullName evidence="1">IPT/TIG domain-containing protein</fullName>
    </recommendedName>
</protein>
<dbReference type="STRING" id="1890364.A0A2P6NAQ5"/>
<dbReference type="InterPro" id="IPR032675">
    <property type="entry name" value="LRR_dom_sf"/>
</dbReference>
<sequence>MRSKFIGDSMHRVLDVIHASLFSVHLYLSLIARWMFASDNSHGRSFHRKEKSSSSFLTHRLILKRFCMYLHLLTSRVFFRFSPICAQVKSTGGSHPTVTKKHAWESNFLAVVKGLSYLYKREITMHAILYMCLWMGCLLTVQAQLPITQKQDLIGLYNSYSWSSSLGWYNPLLACPASGVTCDFFGNIISVVLQSNNLVGTMNDSFGSNLYYVKTLTITQNSAQAGNRGLYGSIPSSLNKMVNLQYLTLSYNEFTGAVPDLSGLVNLITLDIQYNQLSGWNSPYSGVGQLSQLTRLFIFRNNFTSIPNDIINARSLVTLRAECNQLTSIPLGIWTQPSLTNISLGYQVLEGDFASYEPGNRIQGVFPANVSPTSLTSLDITGNKFDEFEDINRPSPLMSGAVCRMSSTGRSAPGPRFACPIPSWAANKCGATCVCYTPNFSIVSNILPPSGGPVTLVGRYWGGNPTVVVDGTSCVISFINRTSITFTAPACLNPSATSTLRVTSGCDSGIIGYGTISWIHTSYHIVDTLHVINNIVHFIDIDHVIYDAIDDIIHHDLIHFTYDIIHIHIDHIINGTNDIDFINGTNDINFINFINDINGINDIN</sequence>
<comment type="caution">
    <text evidence="2">The sequence shown here is derived from an EMBL/GenBank/DDBJ whole genome shotgun (WGS) entry which is preliminary data.</text>
</comment>
<dbReference type="SUPFAM" id="SSF52058">
    <property type="entry name" value="L domain-like"/>
    <property type="match status" value="1"/>
</dbReference>
<organism evidence="2 3">
    <name type="scientific">Planoprotostelium fungivorum</name>
    <dbReference type="NCBI Taxonomy" id="1890364"/>
    <lineage>
        <taxon>Eukaryota</taxon>
        <taxon>Amoebozoa</taxon>
        <taxon>Evosea</taxon>
        <taxon>Variosea</taxon>
        <taxon>Cavosteliida</taxon>
        <taxon>Cavosteliaceae</taxon>
        <taxon>Planoprotostelium</taxon>
    </lineage>
</organism>
<accession>A0A2P6NAQ5</accession>
<dbReference type="Pfam" id="PF00560">
    <property type="entry name" value="LRR_1"/>
    <property type="match status" value="1"/>
</dbReference>
<dbReference type="InterPro" id="IPR052595">
    <property type="entry name" value="LRRC69/RLP"/>
</dbReference>
<keyword evidence="3" id="KW-1185">Reference proteome</keyword>
<dbReference type="InParanoid" id="A0A2P6NAQ5"/>
<gene>
    <name evidence="2" type="ORF">PROFUN_11171</name>
</gene>
<dbReference type="OrthoDB" id="1394818at2759"/>
<dbReference type="Proteomes" id="UP000241769">
    <property type="component" value="Unassembled WGS sequence"/>
</dbReference>
<dbReference type="PANTHER" id="PTHR48057">
    <property type="entry name" value="LEUCINE-RICH REPEAT SERINE/THREONINE-PROTEIN KINASE 1"/>
    <property type="match status" value="1"/>
</dbReference>
<evidence type="ECO:0000259" key="1">
    <source>
        <dbReference type="Pfam" id="PF01833"/>
    </source>
</evidence>
<proteinExistence type="predicted"/>
<dbReference type="Pfam" id="PF01833">
    <property type="entry name" value="TIG"/>
    <property type="match status" value="1"/>
</dbReference>
<dbReference type="PANTHER" id="PTHR48057:SF5">
    <property type="entry name" value="LEUCINE-RICH REPEAT (LRR) FAMILY PROTEIN-RELATED"/>
    <property type="match status" value="1"/>
</dbReference>
<feature type="domain" description="IPT/TIG" evidence="1">
    <location>
        <begin position="443"/>
        <end position="495"/>
    </location>
</feature>